<dbReference type="Proteomes" id="UP000016088">
    <property type="component" value="Unassembled WGS sequence"/>
</dbReference>
<keyword evidence="2 5" id="KW-0812">Transmembrane</keyword>
<evidence type="ECO:0000259" key="6">
    <source>
        <dbReference type="Pfam" id="PF01694"/>
    </source>
</evidence>
<dbReference type="GeneID" id="25029204"/>
<gene>
    <name evidence="7" type="ORF">SOCG_00220</name>
</gene>
<dbReference type="PANTHER" id="PTHR43731:SF35">
    <property type="entry name" value="RHOMBOID PROTEASE"/>
    <property type="match status" value="1"/>
</dbReference>
<reference evidence="7 8" key="1">
    <citation type="journal article" date="2011" name="Science">
        <title>Comparative functional genomics of the fission yeasts.</title>
        <authorList>
            <person name="Rhind N."/>
            <person name="Chen Z."/>
            <person name="Yassour M."/>
            <person name="Thompson D.A."/>
            <person name="Haas B.J."/>
            <person name="Habib N."/>
            <person name="Wapinski I."/>
            <person name="Roy S."/>
            <person name="Lin M.F."/>
            <person name="Heiman D.I."/>
            <person name="Young S.K."/>
            <person name="Furuya K."/>
            <person name="Guo Y."/>
            <person name="Pidoux A."/>
            <person name="Chen H.M."/>
            <person name="Robbertse B."/>
            <person name="Goldberg J.M."/>
            <person name="Aoki K."/>
            <person name="Bayne E.H."/>
            <person name="Berlin A.M."/>
            <person name="Desjardins C.A."/>
            <person name="Dobbs E."/>
            <person name="Dukaj L."/>
            <person name="Fan L."/>
            <person name="FitzGerald M.G."/>
            <person name="French C."/>
            <person name="Gujja S."/>
            <person name="Hansen K."/>
            <person name="Keifenheim D."/>
            <person name="Levin J.Z."/>
            <person name="Mosher R.A."/>
            <person name="Mueller C.A."/>
            <person name="Pfiffner J."/>
            <person name="Priest M."/>
            <person name="Russ C."/>
            <person name="Smialowska A."/>
            <person name="Swoboda P."/>
            <person name="Sykes S.M."/>
            <person name="Vaughn M."/>
            <person name="Vengrova S."/>
            <person name="Yoder R."/>
            <person name="Zeng Q."/>
            <person name="Allshire R."/>
            <person name="Baulcombe D."/>
            <person name="Birren B.W."/>
            <person name="Brown W."/>
            <person name="Ekwall K."/>
            <person name="Kellis M."/>
            <person name="Leatherwood J."/>
            <person name="Levin H."/>
            <person name="Margalit H."/>
            <person name="Martienssen R."/>
            <person name="Nieduszynski C.A."/>
            <person name="Spatafora J.W."/>
            <person name="Friedman N."/>
            <person name="Dalgaard J.Z."/>
            <person name="Baumann P."/>
            <person name="Niki H."/>
            <person name="Regev A."/>
            <person name="Nusbaum C."/>
        </authorList>
    </citation>
    <scope>NUCLEOTIDE SEQUENCE [LARGE SCALE GENOMIC DNA]</scope>
    <source>
        <strain evidence="8">yFS286</strain>
    </source>
</reference>
<keyword evidence="8" id="KW-1185">Reference proteome</keyword>
<feature type="transmembrane region" description="Helical" evidence="5">
    <location>
        <begin position="77"/>
        <end position="95"/>
    </location>
</feature>
<protein>
    <submittedName>
        <fullName evidence="7">Rhomboid protease</fullName>
    </submittedName>
</protein>
<dbReference type="GO" id="GO:0006465">
    <property type="term" value="P:signal peptide processing"/>
    <property type="evidence" value="ECO:0007669"/>
    <property type="project" value="TreeGrafter"/>
</dbReference>
<feature type="transmembrane region" description="Helical" evidence="5">
    <location>
        <begin position="155"/>
        <end position="172"/>
    </location>
</feature>
<dbReference type="SUPFAM" id="SSF144091">
    <property type="entry name" value="Rhomboid-like"/>
    <property type="match status" value="1"/>
</dbReference>
<keyword evidence="7" id="KW-0645">Protease</keyword>
<evidence type="ECO:0000256" key="4">
    <source>
        <dbReference type="ARBA" id="ARBA00023136"/>
    </source>
</evidence>
<feature type="transmembrane region" description="Helical" evidence="5">
    <location>
        <begin position="184"/>
        <end position="203"/>
    </location>
</feature>
<dbReference type="VEuPathDB" id="FungiDB:SOCG_00220"/>
<dbReference type="InterPro" id="IPR022764">
    <property type="entry name" value="Peptidase_S54_rhomboid_dom"/>
</dbReference>
<evidence type="ECO:0000313" key="8">
    <source>
        <dbReference type="Proteomes" id="UP000016088"/>
    </source>
</evidence>
<dbReference type="InterPro" id="IPR035952">
    <property type="entry name" value="Rhomboid-like_sf"/>
</dbReference>
<dbReference type="InterPro" id="IPR050925">
    <property type="entry name" value="Rhomboid_protease_S54"/>
</dbReference>
<feature type="domain" description="Peptidase S54 rhomboid" evidence="6">
    <location>
        <begin position="118"/>
        <end position="264"/>
    </location>
</feature>
<evidence type="ECO:0000313" key="7">
    <source>
        <dbReference type="EMBL" id="EPX72457.1"/>
    </source>
</evidence>
<dbReference type="eggNOG" id="KOG2980">
    <property type="taxonomic scope" value="Eukaryota"/>
</dbReference>
<keyword evidence="7" id="KW-0378">Hydrolase</keyword>
<evidence type="ECO:0000256" key="3">
    <source>
        <dbReference type="ARBA" id="ARBA00022989"/>
    </source>
</evidence>
<sequence>MNSSFSQKFFRTFGQKRFYYRPWIRIENVRPTPLWKPITFAVGTGSATFYVAQYLDKQKQPSAWSSRSLIDRRSNRSVIYSIIGINVGIFALWRIPAFHRALEKYAVMNPTFVNLPSIIVSAFSHQSGWHLLFNMMAFYSFAPAILDVFGKNQFIAFYTSSILFSNLASLLHNRFRYGVRAHPGSLGASGAVYAIAAATAYFFPNASVSIIFLPFIPIKIGVALLGLMAFDTWGLVSRRFAQYTFFDHAAHLGGGVFGWIYAKYGYSAYNRSVHPRPPPSSRHSFSKVISF</sequence>
<evidence type="ECO:0000256" key="5">
    <source>
        <dbReference type="SAM" id="Phobius"/>
    </source>
</evidence>
<dbReference type="OMA" id="WKPITFA"/>
<dbReference type="RefSeq" id="XP_013018094.1">
    <property type="nucleotide sequence ID" value="XM_013162640.1"/>
</dbReference>
<dbReference type="OrthoDB" id="10260614at2759"/>
<dbReference type="GO" id="GO:0016020">
    <property type="term" value="C:membrane"/>
    <property type="evidence" value="ECO:0007669"/>
    <property type="project" value="UniProtKB-SubCell"/>
</dbReference>
<dbReference type="AlphaFoldDB" id="S9PWT8"/>
<dbReference type="HOGENOM" id="CLU_034022_0_0_1"/>
<keyword evidence="4 5" id="KW-0472">Membrane</keyword>
<evidence type="ECO:0000256" key="1">
    <source>
        <dbReference type="ARBA" id="ARBA00004141"/>
    </source>
</evidence>
<proteinExistence type="predicted"/>
<keyword evidence="3 5" id="KW-1133">Transmembrane helix</keyword>
<organism evidence="7 8">
    <name type="scientific">Schizosaccharomyces octosporus (strain yFS286)</name>
    <name type="common">Fission yeast</name>
    <name type="synonym">Octosporomyces octosporus</name>
    <dbReference type="NCBI Taxonomy" id="483514"/>
    <lineage>
        <taxon>Eukaryota</taxon>
        <taxon>Fungi</taxon>
        <taxon>Dikarya</taxon>
        <taxon>Ascomycota</taxon>
        <taxon>Taphrinomycotina</taxon>
        <taxon>Schizosaccharomycetes</taxon>
        <taxon>Schizosaccharomycetales</taxon>
        <taxon>Schizosaccharomycetaceae</taxon>
        <taxon>Schizosaccharomyces</taxon>
    </lineage>
</organism>
<dbReference type="FunFam" id="1.20.1540.10:FF:000012">
    <property type="entry name" value="Rhomboid family protein"/>
    <property type="match status" value="1"/>
</dbReference>
<dbReference type="EMBL" id="KE503207">
    <property type="protein sequence ID" value="EPX72457.1"/>
    <property type="molecule type" value="Genomic_DNA"/>
</dbReference>
<dbReference type="Pfam" id="PF01694">
    <property type="entry name" value="Rhomboid"/>
    <property type="match status" value="1"/>
</dbReference>
<feature type="transmembrane region" description="Helical" evidence="5">
    <location>
        <begin position="107"/>
        <end position="124"/>
    </location>
</feature>
<dbReference type="GO" id="GO:0004252">
    <property type="term" value="F:serine-type endopeptidase activity"/>
    <property type="evidence" value="ECO:0007669"/>
    <property type="project" value="InterPro"/>
</dbReference>
<name>S9PWT8_SCHOY</name>
<accession>S9PWT8</accession>
<comment type="subcellular location">
    <subcellularLocation>
        <location evidence="1">Membrane</location>
        <topology evidence="1">Multi-pass membrane protein</topology>
    </subcellularLocation>
</comment>
<feature type="transmembrane region" description="Helical" evidence="5">
    <location>
        <begin position="209"/>
        <end position="230"/>
    </location>
</feature>
<dbReference type="PANTHER" id="PTHR43731">
    <property type="entry name" value="RHOMBOID PROTEASE"/>
    <property type="match status" value="1"/>
</dbReference>
<dbReference type="Gene3D" id="1.20.1540.10">
    <property type="entry name" value="Rhomboid-like"/>
    <property type="match status" value="1"/>
</dbReference>
<evidence type="ECO:0000256" key="2">
    <source>
        <dbReference type="ARBA" id="ARBA00022692"/>
    </source>
</evidence>